<dbReference type="PROSITE" id="PS00107">
    <property type="entry name" value="PROTEIN_KINASE_ATP"/>
    <property type="match status" value="1"/>
</dbReference>
<dbReference type="InterPro" id="IPR011009">
    <property type="entry name" value="Kinase-like_dom_sf"/>
</dbReference>
<feature type="region of interest" description="Disordered" evidence="13">
    <location>
        <begin position="810"/>
        <end position="846"/>
    </location>
</feature>
<comment type="catalytic activity">
    <reaction evidence="9">
        <text>L-threonyl-[protein] + ATP = O-phospho-L-threonyl-[protein] + ADP + H(+)</text>
        <dbReference type="Rhea" id="RHEA:46608"/>
        <dbReference type="Rhea" id="RHEA-COMP:11060"/>
        <dbReference type="Rhea" id="RHEA-COMP:11605"/>
        <dbReference type="ChEBI" id="CHEBI:15378"/>
        <dbReference type="ChEBI" id="CHEBI:30013"/>
        <dbReference type="ChEBI" id="CHEBI:30616"/>
        <dbReference type="ChEBI" id="CHEBI:61977"/>
        <dbReference type="ChEBI" id="CHEBI:456216"/>
        <dbReference type="EC" id="2.7.11.1"/>
    </reaction>
</comment>
<dbReference type="SMART" id="SM00220">
    <property type="entry name" value="S_TKc"/>
    <property type="match status" value="1"/>
</dbReference>
<evidence type="ECO:0000256" key="13">
    <source>
        <dbReference type="SAM" id="MobiDB-lite"/>
    </source>
</evidence>
<evidence type="ECO:0000256" key="12">
    <source>
        <dbReference type="SAM" id="Coils"/>
    </source>
</evidence>
<keyword evidence="3" id="KW-0723">Serine/threonine-protein kinase</keyword>
<feature type="compositionally biased region" description="Acidic residues" evidence="13">
    <location>
        <begin position="280"/>
        <end position="296"/>
    </location>
</feature>
<dbReference type="PROSITE" id="PS00108">
    <property type="entry name" value="PROTEIN_KINASE_ST"/>
    <property type="match status" value="1"/>
</dbReference>
<keyword evidence="4" id="KW-0597">Phosphoprotein</keyword>
<sequence length="963" mass="111845">MSFFNFRKMFKLGPDKKKKQYEHVHRDVNPEEIWDIIGELGDGAFGKVYKAQNKQNGTLAAAKVIDTKTEDELEDYMVEIDILASCDHHHIVRLLDAFYFEGKLWILIEFCAGGAVDAIMLELERPLTEPQIRVVCRQTLEALSYLHENKVIHRDLKAGNILLSLNGEVKLADFGVSAKNTKTFQRRDSFIGTPYWMAPEVVMCETFKDRPYDYKADIWSLGVTLIELAQIEPPNHEMNPMRVLLKIAKSEPPTLMHPSRCVTDSKPLRELIAEAKAEVTEEIEDSKEEEEEEEPDTPAAPGHKRAPSDASVASSEEDKVPPTSSTLESVTEKTEAEPAEDRISDKLSDEGLGTSEVDKNEEEKLNEVSDASNEDLAAGLIEPTKDLFSQDPTEPTRPEDGQAEEIPAEPAVSQPEKPEYTKTPRADESTYQDANSVPESETDSESKIEHGSPAVIKPDLEKDSDSGSSSAADSNSLDLNLSISSFLSKTKEGGSVSMQRQKKTLKKTRKFMVDGVEVSVTTSKIVTDSDTKSEEMRFLRRQELRELRLLQKEEQRAQQQLSNKLQQQREQICRRFEQETAAKKRQYDQEVENLEKKQKQTIERLEQDHTSRIRDEAKRIKADQDKELSKFQNMLKNRKKEVKLEVGQSPKHMRRELMKRIKEDLSFLKTAEEQEFLQKQQQELDGALKKIIQQHKLEITTIEKDCLNHKQQLMRAREAAMWELEERHLQEKHQQLKQQLKDQYFLQRHQLLKRHDKEMEQMQRYNQRLIEEMKNKQTQERVRLPKIQRSEAKTRMAMFKKSLRITATAAVTPEQERERIKQFASQEDKRQKNERLHQHQKHENQMRDLQLQCDSNIRELQQLQNEKCHLLIEHETQKLKELDEEHSQEIKEWREKLRPRKKVYLTKNVSGPQLFALEEEFTRKLQEQEVFFKMSGESECLNPSTQSRVSKFYPIPNLHNSGL</sequence>
<evidence type="ECO:0000256" key="6">
    <source>
        <dbReference type="ARBA" id="ARBA00022741"/>
    </source>
</evidence>
<dbReference type="FunFam" id="1.10.510.10:FF:001298">
    <property type="entry name" value="STE20-like kinase"/>
    <property type="match status" value="1"/>
</dbReference>
<dbReference type="Ensembl" id="ENSCLMT00005023554.1">
    <property type="protein sequence ID" value="ENSCLMP00005022476.1"/>
    <property type="gene ID" value="ENSCLMG00005004822.1"/>
</dbReference>
<dbReference type="PANTHER" id="PTHR46538:SF1">
    <property type="entry name" value="NON-SPECIFIC SERINE_THREONINE PROTEIN KINASE"/>
    <property type="match status" value="1"/>
</dbReference>
<evidence type="ECO:0000313" key="15">
    <source>
        <dbReference type="Ensembl" id="ENSCLMP00005022476.1"/>
    </source>
</evidence>
<reference evidence="15" key="2">
    <citation type="submission" date="2025-09" db="UniProtKB">
        <authorList>
            <consortium name="Ensembl"/>
        </authorList>
    </citation>
    <scope>IDENTIFICATION</scope>
</reference>
<reference evidence="15" key="1">
    <citation type="submission" date="2025-08" db="UniProtKB">
        <authorList>
            <consortium name="Ensembl"/>
        </authorList>
    </citation>
    <scope>IDENTIFICATION</scope>
</reference>
<dbReference type="Pfam" id="PF12474">
    <property type="entry name" value="PKK"/>
    <property type="match status" value="2"/>
</dbReference>
<dbReference type="FunFam" id="3.30.200.20:FF:000120">
    <property type="entry name" value="STE20-like serine/threonine-protein kinase"/>
    <property type="match status" value="1"/>
</dbReference>
<feature type="coiled-coil region" evidence="12">
    <location>
        <begin position="540"/>
        <end position="608"/>
    </location>
</feature>
<comment type="similarity">
    <text evidence="1">Belongs to the protein kinase superfamily. STE Ser/Thr protein kinase family. STE20 subfamily.</text>
</comment>
<evidence type="ECO:0000256" key="7">
    <source>
        <dbReference type="ARBA" id="ARBA00022777"/>
    </source>
</evidence>
<feature type="compositionally biased region" description="Basic and acidic residues" evidence="13">
    <location>
        <begin position="330"/>
        <end position="349"/>
    </location>
</feature>
<dbReference type="AlphaFoldDB" id="A0A8C2XRT2"/>
<dbReference type="GeneTree" id="ENSGT00940000156184"/>
<dbReference type="Gene3D" id="3.30.200.20">
    <property type="entry name" value="Phosphorylase Kinase, domain 1"/>
    <property type="match status" value="1"/>
</dbReference>
<dbReference type="InterPro" id="IPR008271">
    <property type="entry name" value="Ser/Thr_kinase_AS"/>
</dbReference>
<evidence type="ECO:0000256" key="2">
    <source>
        <dbReference type="ARBA" id="ARBA00012513"/>
    </source>
</evidence>
<dbReference type="InterPro" id="IPR017441">
    <property type="entry name" value="Protein_kinase_ATP_BS"/>
</dbReference>
<evidence type="ECO:0000256" key="4">
    <source>
        <dbReference type="ARBA" id="ARBA00022553"/>
    </source>
</evidence>
<dbReference type="Gene3D" id="1.10.510.10">
    <property type="entry name" value="Transferase(Phosphotransferase) domain 1"/>
    <property type="match status" value="1"/>
</dbReference>
<feature type="compositionally biased region" description="Basic and acidic residues" evidence="13">
    <location>
        <begin position="814"/>
        <end position="846"/>
    </location>
</feature>
<dbReference type="GO" id="GO:0004674">
    <property type="term" value="F:protein serine/threonine kinase activity"/>
    <property type="evidence" value="ECO:0007669"/>
    <property type="project" value="UniProtKB-KW"/>
</dbReference>
<dbReference type="InterPro" id="IPR000719">
    <property type="entry name" value="Prot_kinase_dom"/>
</dbReference>
<evidence type="ECO:0000313" key="16">
    <source>
        <dbReference type="Proteomes" id="UP000694565"/>
    </source>
</evidence>
<keyword evidence="5" id="KW-0808">Transferase</keyword>
<keyword evidence="12" id="KW-0175">Coiled coil</keyword>
<feature type="compositionally biased region" description="Basic and acidic residues" evidence="13">
    <location>
        <begin position="416"/>
        <end position="428"/>
    </location>
</feature>
<dbReference type="PROSITE" id="PS50011">
    <property type="entry name" value="PROTEIN_KINASE_DOM"/>
    <property type="match status" value="1"/>
</dbReference>
<dbReference type="GO" id="GO:0005524">
    <property type="term" value="F:ATP binding"/>
    <property type="evidence" value="ECO:0007669"/>
    <property type="project" value="UniProtKB-UniRule"/>
</dbReference>
<feature type="region of interest" description="Disordered" evidence="13">
    <location>
        <begin position="278"/>
        <end position="479"/>
    </location>
</feature>
<evidence type="ECO:0000256" key="11">
    <source>
        <dbReference type="PROSITE-ProRule" id="PRU10141"/>
    </source>
</evidence>
<dbReference type="InterPro" id="IPR022165">
    <property type="entry name" value="PKK"/>
</dbReference>
<evidence type="ECO:0000256" key="10">
    <source>
        <dbReference type="ARBA" id="ARBA00048679"/>
    </source>
</evidence>
<feature type="coiled-coil region" evidence="12">
    <location>
        <begin position="719"/>
        <end position="779"/>
    </location>
</feature>
<dbReference type="InterPro" id="IPR051585">
    <property type="entry name" value="STE20_Ser/Thr_Kinases"/>
</dbReference>
<comment type="catalytic activity">
    <reaction evidence="10">
        <text>L-seryl-[protein] + ATP = O-phospho-L-seryl-[protein] + ADP + H(+)</text>
        <dbReference type="Rhea" id="RHEA:17989"/>
        <dbReference type="Rhea" id="RHEA-COMP:9863"/>
        <dbReference type="Rhea" id="RHEA-COMP:11604"/>
        <dbReference type="ChEBI" id="CHEBI:15378"/>
        <dbReference type="ChEBI" id="CHEBI:29999"/>
        <dbReference type="ChEBI" id="CHEBI:30616"/>
        <dbReference type="ChEBI" id="CHEBI:83421"/>
        <dbReference type="ChEBI" id="CHEBI:456216"/>
        <dbReference type="EC" id="2.7.11.1"/>
    </reaction>
</comment>
<dbReference type="PANTHER" id="PTHR46538">
    <property type="entry name" value="PROTEIN KINASE DOMAIN-CONTAINING PROTEIN"/>
    <property type="match status" value="1"/>
</dbReference>
<name>A0A8C2XRT2_CYCLU</name>
<protein>
    <recommendedName>
        <fullName evidence="2">non-specific serine/threonine protein kinase</fullName>
        <ecNumber evidence="2">2.7.11.1</ecNumber>
    </recommendedName>
</protein>
<evidence type="ECO:0000256" key="9">
    <source>
        <dbReference type="ARBA" id="ARBA00047899"/>
    </source>
</evidence>
<dbReference type="EC" id="2.7.11.1" evidence="2"/>
<feature type="compositionally biased region" description="Basic and acidic residues" evidence="13">
    <location>
        <begin position="356"/>
        <end position="367"/>
    </location>
</feature>
<organism evidence="15 16">
    <name type="scientific">Cyclopterus lumpus</name>
    <name type="common">Lumpsucker</name>
    <dbReference type="NCBI Taxonomy" id="8103"/>
    <lineage>
        <taxon>Eukaryota</taxon>
        <taxon>Metazoa</taxon>
        <taxon>Chordata</taxon>
        <taxon>Craniata</taxon>
        <taxon>Vertebrata</taxon>
        <taxon>Euteleostomi</taxon>
        <taxon>Actinopterygii</taxon>
        <taxon>Neopterygii</taxon>
        <taxon>Teleostei</taxon>
        <taxon>Neoteleostei</taxon>
        <taxon>Acanthomorphata</taxon>
        <taxon>Eupercaria</taxon>
        <taxon>Perciformes</taxon>
        <taxon>Cottioidei</taxon>
        <taxon>Cottales</taxon>
        <taxon>Cyclopteridae</taxon>
        <taxon>Cyclopterus</taxon>
    </lineage>
</organism>
<evidence type="ECO:0000256" key="3">
    <source>
        <dbReference type="ARBA" id="ARBA00022527"/>
    </source>
</evidence>
<feature type="binding site" evidence="11">
    <location>
        <position position="63"/>
    </location>
    <ligand>
        <name>ATP</name>
        <dbReference type="ChEBI" id="CHEBI:30616"/>
    </ligand>
</feature>
<evidence type="ECO:0000256" key="5">
    <source>
        <dbReference type="ARBA" id="ARBA00022679"/>
    </source>
</evidence>
<keyword evidence="6 11" id="KW-0547">Nucleotide-binding</keyword>
<evidence type="ECO:0000256" key="1">
    <source>
        <dbReference type="ARBA" id="ARBA00008874"/>
    </source>
</evidence>
<feature type="domain" description="Protein kinase" evidence="14">
    <location>
        <begin position="34"/>
        <end position="306"/>
    </location>
</feature>
<feature type="compositionally biased region" description="Polar residues" evidence="13">
    <location>
        <begin position="429"/>
        <end position="439"/>
    </location>
</feature>
<keyword evidence="8 11" id="KW-0067">ATP-binding</keyword>
<proteinExistence type="inferred from homology"/>
<dbReference type="SUPFAM" id="SSF56112">
    <property type="entry name" value="Protein kinase-like (PK-like)"/>
    <property type="match status" value="1"/>
</dbReference>
<dbReference type="Pfam" id="PF00069">
    <property type="entry name" value="Pkinase"/>
    <property type="match status" value="1"/>
</dbReference>
<evidence type="ECO:0000256" key="8">
    <source>
        <dbReference type="ARBA" id="ARBA00022840"/>
    </source>
</evidence>
<feature type="compositionally biased region" description="Low complexity" evidence="13">
    <location>
        <begin position="466"/>
        <end position="479"/>
    </location>
</feature>
<evidence type="ECO:0000259" key="14">
    <source>
        <dbReference type="PROSITE" id="PS50011"/>
    </source>
</evidence>
<keyword evidence="16" id="KW-1185">Reference proteome</keyword>
<accession>A0A8C2XRT2</accession>
<dbReference type="Proteomes" id="UP000694565">
    <property type="component" value="Unplaced"/>
</dbReference>
<keyword evidence="7" id="KW-0418">Kinase</keyword>